<sequence>MGREDLSTWREMFMKEIGRMTMCMAIQLRQVVDIMQDNGLMTNRMVKAKNYGKMEQIFREIMLMEQNSVKGYTQLHMVLNMWESLQIIAFANMEHKMLRWDQICRVMEVKQISGYGVKIFKFTPRNFIRMMNLNKLENSLMIQEMDMALSITAMEEVTEKWKMIWKWNLYWKKNIEKQSKWQNGVFDIWEKQYTNSTAGDNSLFH</sequence>
<dbReference type="HOGENOM" id="CLU_1339757_0_0_1"/>
<dbReference type="EMBL" id="CT867994">
    <property type="protein sequence ID" value="CAK57916.1"/>
    <property type="molecule type" value="Genomic_DNA"/>
</dbReference>
<proteinExistence type="predicted"/>
<reference evidence="1 2" key="1">
    <citation type="journal article" date="2006" name="Nature">
        <title>Global trends of whole-genome duplications revealed by the ciliate Paramecium tetraurelia.</title>
        <authorList>
            <consortium name="Genoscope"/>
            <person name="Aury J.-M."/>
            <person name="Jaillon O."/>
            <person name="Duret L."/>
            <person name="Noel B."/>
            <person name="Jubin C."/>
            <person name="Porcel B.M."/>
            <person name="Segurens B."/>
            <person name="Daubin V."/>
            <person name="Anthouard V."/>
            <person name="Aiach N."/>
            <person name="Arnaiz O."/>
            <person name="Billaut A."/>
            <person name="Beisson J."/>
            <person name="Blanc I."/>
            <person name="Bouhouche K."/>
            <person name="Camara F."/>
            <person name="Duharcourt S."/>
            <person name="Guigo R."/>
            <person name="Gogendeau D."/>
            <person name="Katinka M."/>
            <person name="Keller A.-M."/>
            <person name="Kissmehl R."/>
            <person name="Klotz C."/>
            <person name="Koll F."/>
            <person name="Le Moue A."/>
            <person name="Lepere C."/>
            <person name="Malinsky S."/>
            <person name="Nowacki M."/>
            <person name="Nowak J.K."/>
            <person name="Plattner H."/>
            <person name="Poulain J."/>
            <person name="Ruiz F."/>
            <person name="Serrano V."/>
            <person name="Zagulski M."/>
            <person name="Dessen P."/>
            <person name="Betermier M."/>
            <person name="Weissenbach J."/>
            <person name="Scarpelli C."/>
            <person name="Schachter V."/>
            <person name="Sperling L."/>
            <person name="Meyer E."/>
            <person name="Cohen J."/>
            <person name="Wincker P."/>
        </authorList>
    </citation>
    <scope>NUCLEOTIDE SEQUENCE [LARGE SCALE GENOMIC DNA]</scope>
    <source>
        <strain evidence="1 2">Stock d4-2</strain>
    </source>
</reference>
<dbReference type="AlphaFoldDB" id="A0BH99"/>
<dbReference type="KEGG" id="ptm:GSPATT00028951001"/>
<protein>
    <submittedName>
        <fullName evidence="1">Uncharacterized protein</fullName>
    </submittedName>
</protein>
<accession>A0BH99</accession>
<dbReference type="InParanoid" id="A0BH99"/>
<gene>
    <name evidence="1" type="ORF">GSPATT00028951001</name>
</gene>
<dbReference type="Proteomes" id="UP000000600">
    <property type="component" value="Unassembled WGS sequence"/>
</dbReference>
<organism evidence="1 2">
    <name type="scientific">Paramecium tetraurelia</name>
    <dbReference type="NCBI Taxonomy" id="5888"/>
    <lineage>
        <taxon>Eukaryota</taxon>
        <taxon>Sar</taxon>
        <taxon>Alveolata</taxon>
        <taxon>Ciliophora</taxon>
        <taxon>Intramacronucleata</taxon>
        <taxon>Oligohymenophorea</taxon>
        <taxon>Peniculida</taxon>
        <taxon>Parameciidae</taxon>
        <taxon>Paramecium</taxon>
    </lineage>
</organism>
<dbReference type="GeneID" id="5011098"/>
<keyword evidence="2" id="KW-1185">Reference proteome</keyword>
<evidence type="ECO:0000313" key="2">
    <source>
        <dbReference type="Proteomes" id="UP000000600"/>
    </source>
</evidence>
<dbReference type="RefSeq" id="XP_001425314.1">
    <property type="nucleotide sequence ID" value="XM_001425277.1"/>
</dbReference>
<evidence type="ECO:0000313" key="1">
    <source>
        <dbReference type="EMBL" id="CAK57916.1"/>
    </source>
</evidence>
<name>A0BH99_PARTE</name>